<name>A0A0B6S1L2_BURPL</name>
<evidence type="ECO:0000313" key="2">
    <source>
        <dbReference type="EMBL" id="AJK49553.1"/>
    </source>
</evidence>
<dbReference type="KEGG" id="bgp:BGL_2c14860"/>
<protein>
    <submittedName>
        <fullName evidence="2">Uncharacterized protein</fullName>
    </submittedName>
</protein>
<reference evidence="3" key="1">
    <citation type="submission" date="2011-03" db="EMBL/GenBank/DDBJ databases">
        <authorList>
            <person name="Voget S."/>
            <person name="Streit W.R."/>
            <person name="Jaeger K.E."/>
            <person name="Daniel R."/>
        </authorList>
    </citation>
    <scope>NUCLEOTIDE SEQUENCE [LARGE SCALE GENOMIC DNA]</scope>
    <source>
        <strain evidence="3">PG1</strain>
    </source>
</reference>
<dbReference type="Proteomes" id="UP000031838">
    <property type="component" value="Chromosome 2"/>
</dbReference>
<sequence>MRKTWVIIYPADYSFDAPPHAFRMCPGGPAAQAGSGRKAGTGPRRRSPALPVGLATRRHAAIIRYAAAGIEEIVAPISSIPAGSLPIARHAIRIRACQSFWHVNRLKKSRFDCILIYPIF</sequence>
<organism evidence="2 3">
    <name type="scientific">Burkholderia plantarii</name>
    <dbReference type="NCBI Taxonomy" id="41899"/>
    <lineage>
        <taxon>Bacteria</taxon>
        <taxon>Pseudomonadati</taxon>
        <taxon>Pseudomonadota</taxon>
        <taxon>Betaproteobacteria</taxon>
        <taxon>Burkholderiales</taxon>
        <taxon>Burkholderiaceae</taxon>
        <taxon>Burkholderia</taxon>
    </lineage>
</organism>
<dbReference type="EMBL" id="CP002581">
    <property type="protein sequence ID" value="AJK49553.1"/>
    <property type="molecule type" value="Genomic_DNA"/>
</dbReference>
<feature type="region of interest" description="Disordered" evidence="1">
    <location>
        <begin position="28"/>
        <end position="48"/>
    </location>
</feature>
<dbReference type="HOGENOM" id="CLU_2045272_0_0_4"/>
<reference evidence="2 3" key="2">
    <citation type="journal article" date="2016" name="Appl. Microbiol. Biotechnol.">
        <title>Mutations improving production and secretion of extracellular lipase by Burkholderia glumae PG1.</title>
        <authorList>
            <person name="Knapp A."/>
            <person name="Voget S."/>
            <person name="Gao R."/>
            <person name="Zaburannyi N."/>
            <person name="Krysciak D."/>
            <person name="Breuer M."/>
            <person name="Hauer B."/>
            <person name="Streit W.R."/>
            <person name="Muller R."/>
            <person name="Daniel R."/>
            <person name="Jaeger K.E."/>
        </authorList>
    </citation>
    <scope>NUCLEOTIDE SEQUENCE [LARGE SCALE GENOMIC DNA]</scope>
    <source>
        <strain evidence="2 3">PG1</strain>
    </source>
</reference>
<dbReference type="RefSeq" id="WP_123863771.1">
    <property type="nucleotide sequence ID" value="NZ_CP002581.1"/>
</dbReference>
<dbReference type="AlphaFoldDB" id="A0A0B6S1L2"/>
<evidence type="ECO:0000313" key="3">
    <source>
        <dbReference type="Proteomes" id="UP000031838"/>
    </source>
</evidence>
<accession>A0A0B6S1L2</accession>
<proteinExistence type="predicted"/>
<gene>
    <name evidence="2" type="ORF">BGL_2c14860</name>
</gene>
<keyword evidence="3" id="KW-1185">Reference proteome</keyword>
<evidence type="ECO:0000256" key="1">
    <source>
        <dbReference type="SAM" id="MobiDB-lite"/>
    </source>
</evidence>